<accession>A0AA37WHG4</accession>
<keyword evidence="4" id="KW-1185">Reference proteome</keyword>
<organism evidence="3 4">
    <name type="scientific">Portibacter lacus</name>
    <dbReference type="NCBI Taxonomy" id="1099794"/>
    <lineage>
        <taxon>Bacteria</taxon>
        <taxon>Pseudomonadati</taxon>
        <taxon>Bacteroidota</taxon>
        <taxon>Saprospiria</taxon>
        <taxon>Saprospirales</taxon>
        <taxon>Haliscomenobacteraceae</taxon>
        <taxon>Portibacter</taxon>
    </lineage>
</organism>
<dbReference type="Pfam" id="PF25218">
    <property type="entry name" value="TseH"/>
    <property type="match status" value="1"/>
</dbReference>
<feature type="domain" description="Type VI secretion system effector TseH-like" evidence="2">
    <location>
        <begin position="8"/>
        <end position="169"/>
    </location>
</feature>
<dbReference type="AlphaFoldDB" id="A0AA37WHG4"/>
<dbReference type="Proteomes" id="UP001156666">
    <property type="component" value="Unassembled WGS sequence"/>
</dbReference>
<reference evidence="3" key="2">
    <citation type="submission" date="2023-01" db="EMBL/GenBank/DDBJ databases">
        <title>Draft genome sequence of Portibacter lacus strain NBRC 108769.</title>
        <authorList>
            <person name="Sun Q."/>
            <person name="Mori K."/>
        </authorList>
    </citation>
    <scope>NUCLEOTIDE SEQUENCE</scope>
    <source>
        <strain evidence="3">NBRC 108769</strain>
    </source>
</reference>
<gene>
    <name evidence="3" type="ORF">GCM10007940_39200</name>
</gene>
<comment type="caution">
    <text evidence="3">The sequence shown here is derived from an EMBL/GenBank/DDBJ whole genome shotgun (WGS) entry which is preliminary data.</text>
</comment>
<feature type="domain" description="DUF6695" evidence="1">
    <location>
        <begin position="246"/>
        <end position="318"/>
    </location>
</feature>
<evidence type="ECO:0000313" key="3">
    <source>
        <dbReference type="EMBL" id="GLR19304.1"/>
    </source>
</evidence>
<dbReference type="RefSeq" id="WP_235291993.1">
    <property type="nucleotide sequence ID" value="NZ_BSOH01000027.1"/>
</dbReference>
<dbReference type="EMBL" id="BSOH01000027">
    <property type="protein sequence ID" value="GLR19304.1"/>
    <property type="molecule type" value="Genomic_DNA"/>
</dbReference>
<reference evidence="3" key="1">
    <citation type="journal article" date="2014" name="Int. J. Syst. Evol. Microbiol.">
        <title>Complete genome sequence of Corynebacterium casei LMG S-19264T (=DSM 44701T), isolated from a smear-ripened cheese.</title>
        <authorList>
            <consortium name="US DOE Joint Genome Institute (JGI-PGF)"/>
            <person name="Walter F."/>
            <person name="Albersmeier A."/>
            <person name="Kalinowski J."/>
            <person name="Ruckert C."/>
        </authorList>
    </citation>
    <scope>NUCLEOTIDE SEQUENCE</scope>
    <source>
        <strain evidence="3">NBRC 108769</strain>
    </source>
</reference>
<proteinExistence type="predicted"/>
<evidence type="ECO:0000259" key="2">
    <source>
        <dbReference type="Pfam" id="PF25218"/>
    </source>
</evidence>
<dbReference type="InterPro" id="IPR057382">
    <property type="entry name" value="TseH"/>
</dbReference>
<protein>
    <submittedName>
        <fullName evidence="3">Uncharacterized protein</fullName>
    </submittedName>
</protein>
<evidence type="ECO:0000313" key="4">
    <source>
        <dbReference type="Proteomes" id="UP001156666"/>
    </source>
</evidence>
<evidence type="ECO:0000259" key="1">
    <source>
        <dbReference type="Pfam" id="PF20405"/>
    </source>
</evidence>
<sequence length="327" mass="37579">MNKPDALIALAFPEEFVSMIPAWYKKPLEWIGMINNDMVCAGHAALAIVHGDSGEIEYADFGRYITPFGKGRTRTVLTDPECKIDIKAEFTADGKIKNEEEILLYLEAHPEKTHGAGKMYASFCYNIDYNKAKSFIKDINLKGSVIYDPFKKDASNCARFVYDTFKAGIRSKRRRAKLKLWNQVTPSPLGIVFNGTDQKRVYSVLDGNLEHYEGSKFTSVIKHLFLKPDPNDITTFKKVDLDDSHHWLDGVGASGWFKLSKPNGKYIFERRFPDGRKIFEEEFYSESEHFDIEKPFELIHDCNALWCTAKQDGIIFKLYNYNYKELA</sequence>
<dbReference type="InterPro" id="IPR046517">
    <property type="entry name" value="DUF6695"/>
</dbReference>
<dbReference type="Pfam" id="PF20405">
    <property type="entry name" value="DUF6695"/>
    <property type="match status" value="1"/>
</dbReference>
<name>A0AA37WHG4_9BACT</name>